<dbReference type="AlphaFoldDB" id="A0A6I4UZD1"/>
<evidence type="ECO:0000256" key="1">
    <source>
        <dbReference type="SAM" id="Phobius"/>
    </source>
</evidence>
<comment type="caution">
    <text evidence="3">The sequence shown here is derived from an EMBL/GenBank/DDBJ whole genome shotgun (WGS) entry which is preliminary data.</text>
</comment>
<reference evidence="3 4" key="1">
    <citation type="submission" date="2019-12" db="EMBL/GenBank/DDBJ databases">
        <title>Genomic-based taxomic classification of the family Erythrobacteraceae.</title>
        <authorList>
            <person name="Xu L."/>
        </authorList>
    </citation>
    <scope>NUCLEOTIDE SEQUENCE [LARGE SCALE GENOMIC DNA]</scope>
    <source>
        <strain evidence="3 4">MCCC 1K02066</strain>
    </source>
</reference>
<accession>A0A6I4UZD1</accession>
<gene>
    <name evidence="3" type="ORF">GRI75_11195</name>
</gene>
<feature type="transmembrane region" description="Helical" evidence="1">
    <location>
        <begin position="85"/>
        <end position="106"/>
    </location>
</feature>
<keyword evidence="1" id="KW-1133">Transmembrane helix</keyword>
<keyword evidence="1" id="KW-0812">Transmembrane</keyword>
<evidence type="ECO:0000313" key="3">
    <source>
        <dbReference type="EMBL" id="MXP42205.1"/>
    </source>
</evidence>
<dbReference type="OrthoDB" id="9808870at2"/>
<dbReference type="Proteomes" id="UP000469159">
    <property type="component" value="Unassembled WGS sequence"/>
</dbReference>
<evidence type="ECO:0000313" key="4">
    <source>
        <dbReference type="Proteomes" id="UP000469159"/>
    </source>
</evidence>
<name>A0A6I4UZD1_9SPHN</name>
<feature type="transmembrane region" description="Helical" evidence="1">
    <location>
        <begin position="179"/>
        <end position="201"/>
    </location>
</feature>
<keyword evidence="4" id="KW-1185">Reference proteome</keyword>
<keyword evidence="2" id="KW-0732">Signal</keyword>
<dbReference type="RefSeq" id="WP_160747062.1">
    <property type="nucleotide sequence ID" value="NZ_WTYK01000006.1"/>
</dbReference>
<feature type="transmembrane region" description="Helical" evidence="1">
    <location>
        <begin position="63"/>
        <end position="80"/>
    </location>
</feature>
<organism evidence="3 4">
    <name type="scientific">Croceibacterium soli</name>
    <dbReference type="NCBI Taxonomy" id="1739690"/>
    <lineage>
        <taxon>Bacteria</taxon>
        <taxon>Pseudomonadati</taxon>
        <taxon>Pseudomonadota</taxon>
        <taxon>Alphaproteobacteria</taxon>
        <taxon>Sphingomonadales</taxon>
        <taxon>Erythrobacteraceae</taxon>
        <taxon>Croceibacterium</taxon>
    </lineage>
</organism>
<proteinExistence type="predicted"/>
<protein>
    <submittedName>
        <fullName evidence="3">HupE/UreJ family protein</fullName>
    </submittedName>
</protein>
<sequence length="236" mass="25090">MPRSNDALTTAARLWPLVLVAGLALVAGPALAHDVSEADRAAVQGIDGPAFIPFLYLGAKHMVTGYDHVLFLIGVVFYLFRLRDVVIYVSMFTIGHSLTLMGGVLLRTGANPYLIDAIIGLSVVYKAVENLGGFRRIGVLIDPRLAVLVFGLFHGMGLATKLQDLALSEEGLLVNLVGFNIGVEVGQVIVLAIVVSALNVWRKSASFTAGARYANVALVAAGLALTAYQIAGWMQE</sequence>
<feature type="signal peptide" evidence="2">
    <location>
        <begin position="1"/>
        <end position="32"/>
    </location>
</feature>
<dbReference type="EMBL" id="WTYK01000006">
    <property type="protein sequence ID" value="MXP42205.1"/>
    <property type="molecule type" value="Genomic_DNA"/>
</dbReference>
<keyword evidence="1" id="KW-0472">Membrane</keyword>
<feature type="chain" id="PRO_5026007515" evidence="2">
    <location>
        <begin position="33"/>
        <end position="236"/>
    </location>
</feature>
<dbReference type="InterPro" id="IPR032809">
    <property type="entry name" value="Put_HupE_UreJ"/>
</dbReference>
<feature type="transmembrane region" description="Helical" evidence="1">
    <location>
        <begin position="213"/>
        <end position="231"/>
    </location>
</feature>
<evidence type="ECO:0000256" key="2">
    <source>
        <dbReference type="SAM" id="SignalP"/>
    </source>
</evidence>
<dbReference type="Pfam" id="PF13795">
    <property type="entry name" value="HupE_UreJ_2"/>
    <property type="match status" value="1"/>
</dbReference>